<keyword evidence="7" id="KW-0687">Ribonucleoprotein</keyword>
<evidence type="ECO:0000256" key="6">
    <source>
        <dbReference type="ARBA" id="ARBA00023242"/>
    </source>
</evidence>
<reference evidence="12" key="1">
    <citation type="submission" date="2022-10" db="EMBL/GenBank/DDBJ databases">
        <title>Genome assembly of Pristionchus species.</title>
        <authorList>
            <person name="Yoshida K."/>
            <person name="Sommer R.J."/>
        </authorList>
    </citation>
    <scope>NUCLEOTIDE SEQUENCE [LARGE SCALE GENOMIC DNA]</scope>
    <source>
        <strain evidence="12">RS5460</strain>
    </source>
</reference>
<dbReference type="InterPro" id="IPR003604">
    <property type="entry name" value="Matrin/U1-like-C_Znf_C2H2"/>
</dbReference>
<keyword evidence="3" id="KW-0863">Zinc-finger</keyword>
<keyword evidence="5" id="KW-0694">RNA-binding</keyword>
<dbReference type="InterPro" id="IPR036236">
    <property type="entry name" value="Znf_C2H2_sf"/>
</dbReference>
<evidence type="ECO:0000256" key="8">
    <source>
        <dbReference type="ARBA" id="ARBA00046357"/>
    </source>
</evidence>
<dbReference type="FunFam" id="3.30.160.60:FF:000059">
    <property type="entry name" value="U1 small nuclear ribonucleoprotein C"/>
    <property type="match status" value="1"/>
</dbReference>
<dbReference type="Gene3D" id="3.30.160.60">
    <property type="entry name" value="Classic Zinc Finger"/>
    <property type="match status" value="1"/>
</dbReference>
<evidence type="ECO:0000256" key="7">
    <source>
        <dbReference type="ARBA" id="ARBA00023274"/>
    </source>
</evidence>
<protein>
    <recommendedName>
        <fullName evidence="10">Matrin-type domain-containing protein</fullName>
    </recommendedName>
</protein>
<dbReference type="Pfam" id="PF06220">
    <property type="entry name" value="zf-U1"/>
    <property type="match status" value="1"/>
</dbReference>
<dbReference type="GO" id="GO:0030627">
    <property type="term" value="F:pre-mRNA 5'-splice site binding"/>
    <property type="evidence" value="ECO:0007669"/>
    <property type="project" value="InterPro"/>
</dbReference>
<evidence type="ECO:0000256" key="5">
    <source>
        <dbReference type="ARBA" id="ARBA00022884"/>
    </source>
</evidence>
<name>A0AAN5CUH9_9BILA</name>
<evidence type="ECO:0000256" key="9">
    <source>
        <dbReference type="SAM" id="MobiDB-lite"/>
    </source>
</evidence>
<dbReference type="GO" id="GO:0000395">
    <property type="term" value="P:mRNA 5'-splice site recognition"/>
    <property type="evidence" value="ECO:0007669"/>
    <property type="project" value="InterPro"/>
</dbReference>
<comment type="subcellular location">
    <subcellularLocation>
        <location evidence="1">Nucleus</location>
    </subcellularLocation>
</comment>
<evidence type="ECO:0000313" key="11">
    <source>
        <dbReference type="EMBL" id="GMR50287.1"/>
    </source>
</evidence>
<dbReference type="PIRSF" id="PIRSF037969">
    <property type="entry name" value="U1_snRNP-C"/>
    <property type="match status" value="1"/>
</dbReference>
<dbReference type="Proteomes" id="UP001328107">
    <property type="component" value="Unassembled WGS sequence"/>
</dbReference>
<evidence type="ECO:0000256" key="1">
    <source>
        <dbReference type="ARBA" id="ARBA00004123"/>
    </source>
</evidence>
<dbReference type="PANTHER" id="PTHR31148">
    <property type="entry name" value="U1 SMALL NUCLEAR RIBONUCLEOPROTEIN C"/>
    <property type="match status" value="1"/>
</dbReference>
<dbReference type="SMART" id="SM00451">
    <property type="entry name" value="ZnF_U1"/>
    <property type="match status" value="1"/>
</dbReference>
<keyword evidence="2" id="KW-0479">Metal-binding</keyword>
<dbReference type="InterPro" id="IPR013085">
    <property type="entry name" value="U1-CZ_Znf_C2H2"/>
</dbReference>
<dbReference type="SUPFAM" id="SSF57667">
    <property type="entry name" value="beta-beta-alpha zinc fingers"/>
    <property type="match status" value="1"/>
</dbReference>
<feature type="domain" description="Matrin-type" evidence="10">
    <location>
        <begin position="6"/>
        <end position="38"/>
    </location>
</feature>
<dbReference type="GO" id="GO:0005685">
    <property type="term" value="C:U1 snRNP"/>
    <property type="evidence" value="ECO:0007669"/>
    <property type="project" value="InterPro"/>
</dbReference>
<evidence type="ECO:0000259" key="10">
    <source>
        <dbReference type="PROSITE" id="PS50171"/>
    </source>
</evidence>
<dbReference type="GO" id="GO:0008270">
    <property type="term" value="F:zinc ion binding"/>
    <property type="evidence" value="ECO:0007669"/>
    <property type="project" value="UniProtKB-KW"/>
</dbReference>
<evidence type="ECO:0000256" key="2">
    <source>
        <dbReference type="ARBA" id="ARBA00022723"/>
    </source>
</evidence>
<sequence length="128" mass="13976">AGMPKYYCDYCDAFLTHDSPSVRKTHNGGRRHKEMVRMYYQKWMEDQAQKLVDATAKAFAAGRGQGMGGPPGMPMMHPGMRPMPPMGRGMPPYGAPPMGAMPPPYMMGRPPMGPPGGPRPPMPGMPPM</sequence>
<evidence type="ECO:0000313" key="12">
    <source>
        <dbReference type="Proteomes" id="UP001328107"/>
    </source>
</evidence>
<proteinExistence type="inferred from homology"/>
<feature type="region of interest" description="Disordered" evidence="9">
    <location>
        <begin position="62"/>
        <end position="81"/>
    </location>
</feature>
<evidence type="ECO:0000256" key="4">
    <source>
        <dbReference type="ARBA" id="ARBA00022833"/>
    </source>
</evidence>
<feature type="non-terminal residue" evidence="11">
    <location>
        <position position="1"/>
    </location>
</feature>
<keyword evidence="4" id="KW-0862">Zinc</keyword>
<evidence type="ECO:0000256" key="3">
    <source>
        <dbReference type="ARBA" id="ARBA00022771"/>
    </source>
</evidence>
<organism evidence="11 12">
    <name type="scientific">Pristionchus mayeri</name>
    <dbReference type="NCBI Taxonomy" id="1317129"/>
    <lineage>
        <taxon>Eukaryota</taxon>
        <taxon>Metazoa</taxon>
        <taxon>Ecdysozoa</taxon>
        <taxon>Nematoda</taxon>
        <taxon>Chromadorea</taxon>
        <taxon>Rhabditida</taxon>
        <taxon>Rhabditina</taxon>
        <taxon>Diplogasteromorpha</taxon>
        <taxon>Diplogasteroidea</taxon>
        <taxon>Neodiplogasteridae</taxon>
        <taxon>Pristionchus</taxon>
    </lineage>
</organism>
<dbReference type="PROSITE" id="PS50171">
    <property type="entry name" value="ZF_MATRIN"/>
    <property type="match status" value="1"/>
</dbReference>
<dbReference type="InterPro" id="IPR000690">
    <property type="entry name" value="Matrin/U1-C_Znf_C2H2"/>
</dbReference>
<dbReference type="AlphaFoldDB" id="A0AAN5CUH9"/>
<comment type="caution">
    <text evidence="11">The sequence shown here is derived from an EMBL/GenBank/DDBJ whole genome shotgun (WGS) entry which is preliminary data.</text>
</comment>
<feature type="non-terminal residue" evidence="11">
    <location>
        <position position="128"/>
    </location>
</feature>
<accession>A0AAN5CUH9</accession>
<dbReference type="PANTHER" id="PTHR31148:SF1">
    <property type="entry name" value="U1 SMALL NUCLEAR RIBONUCLEOPROTEIN C"/>
    <property type="match status" value="1"/>
</dbReference>
<feature type="region of interest" description="Disordered" evidence="9">
    <location>
        <begin position="109"/>
        <end position="128"/>
    </location>
</feature>
<comment type="subunit">
    <text evidence="8">Component of the U1 snRNP. The U1 snRNP is composed of the U1 snRNA and the 7 core Sm proteins SNRPB, SNRPD1, SNRPD2, SNRPD3, SNRPE, SNRPF and SNRPG that assemble in a heptameric protein ring on the Sm site of the small nuclear RNA to form the core snRNP, and at least 3 U1 snRNP-specific proteins SNRNP70/U1-70K, SNRPA/U1-A and SNRPC/U1-C. SNRPC/U1-C interacts with U1 snRNA and the 5' splice-site region of the pre-mRNA. Interacts (via N-terminus) with TIA1 (via C-terminus); thereby promoting spliceosomal U1 snRNP recruitment to 5' splice sites.</text>
</comment>
<keyword evidence="12" id="KW-1185">Reference proteome</keyword>
<dbReference type="HAMAP" id="MF_03153">
    <property type="entry name" value="U1_C"/>
    <property type="match status" value="1"/>
</dbReference>
<dbReference type="InterPro" id="IPR017340">
    <property type="entry name" value="U1_snRNP-C"/>
</dbReference>
<keyword evidence="6" id="KW-0539">Nucleus</keyword>
<gene>
    <name evidence="11" type="ORF">PMAYCL1PPCAC_20482</name>
</gene>
<dbReference type="EMBL" id="BTRK01000004">
    <property type="protein sequence ID" value="GMR50287.1"/>
    <property type="molecule type" value="Genomic_DNA"/>
</dbReference>